<evidence type="ECO:0000259" key="10">
    <source>
        <dbReference type="PROSITE" id="PS50867"/>
    </source>
</evidence>
<name>A0A1U7YYT7_NELNU</name>
<dbReference type="InterPro" id="IPR001214">
    <property type="entry name" value="SET_dom"/>
</dbReference>
<evidence type="ECO:0000313" key="14">
    <source>
        <dbReference type="RefSeq" id="XP_010243300.1"/>
    </source>
</evidence>
<dbReference type="PROSITE" id="PS50157">
    <property type="entry name" value="ZINC_FINGER_C2H2_2"/>
    <property type="match status" value="2"/>
</dbReference>
<dbReference type="PANTHER" id="PTHR47325:SF1">
    <property type="entry name" value="HISTONE-LYSINE N-METHYLTRANSFERASE SUVR5"/>
    <property type="match status" value="1"/>
</dbReference>
<dbReference type="Gene3D" id="2.170.270.10">
    <property type="entry name" value="SET domain"/>
    <property type="match status" value="1"/>
</dbReference>
<dbReference type="GO" id="GO:0006338">
    <property type="term" value="P:chromatin remodeling"/>
    <property type="evidence" value="ECO:0000318"/>
    <property type="project" value="GO_Central"/>
</dbReference>
<dbReference type="Pfam" id="PF00856">
    <property type="entry name" value="SET"/>
    <property type="match status" value="1"/>
</dbReference>
<evidence type="ECO:0000256" key="4">
    <source>
        <dbReference type="ARBA" id="ARBA00022679"/>
    </source>
</evidence>
<keyword evidence="5" id="KW-0949">S-adenosyl-L-methionine</keyword>
<dbReference type="InterPro" id="IPR007728">
    <property type="entry name" value="Pre-SET_dom"/>
</dbReference>
<evidence type="ECO:0000256" key="7">
    <source>
        <dbReference type="SAM" id="MobiDB-lite"/>
    </source>
</evidence>
<proteinExistence type="predicted"/>
<keyword evidence="6" id="KW-0863">Zinc-finger</keyword>
<organism evidence="12 13">
    <name type="scientific">Nelumbo nucifera</name>
    <name type="common">Sacred lotus</name>
    <dbReference type="NCBI Taxonomy" id="4432"/>
    <lineage>
        <taxon>Eukaryota</taxon>
        <taxon>Viridiplantae</taxon>
        <taxon>Streptophyta</taxon>
        <taxon>Embryophyta</taxon>
        <taxon>Tracheophyta</taxon>
        <taxon>Spermatophyta</taxon>
        <taxon>Magnoliopsida</taxon>
        <taxon>Proteales</taxon>
        <taxon>Nelumbonaceae</taxon>
        <taxon>Nelumbo</taxon>
    </lineage>
</organism>
<dbReference type="PROSITE" id="PS50867">
    <property type="entry name" value="PRE_SET"/>
    <property type="match status" value="1"/>
</dbReference>
<dbReference type="GO" id="GO:0005634">
    <property type="term" value="C:nucleus"/>
    <property type="evidence" value="ECO:0000318"/>
    <property type="project" value="GO_Central"/>
</dbReference>
<sequence>MEVLSCSDVQYVGESNCPKRSAVTTFIYGGELNCLEQGKQAQVFVCMHNTGDLVPSAEGSQKDRSNGDQGRGDGPPASEGACNGILDYEHKEDGQELSNFHGFQRELNEQKESTESCLASEKPRVVMDKIEGAPPSSTQEGESHLPKAGCPEEDETVPLWVKWRGKWQAGFQCARADCPLSTLKAKPTHDRKKYFVVFFPRTRNHSWADMQLVRSIHEFPEPIAHRTHYAGVKMVKDLTIPRRFIMQKLAVSMLNISEQLHSEAVVESARKVTAWKEFAIEASRCKGYSDLGRMLLKLQSMILQRFISPDWLQHSFDSWAQQCQNAQSAESVELLKEELINSILWNEVGALWNAPVQPQLNSEWKTWKQEVMKWFSMSHPLASGRETGQQSSDDSTVADVHISRKRPKLEVRRADMYVPQVQSQEPHGVPPQDNTVEIETEFFNRQGVGNATALVSEPCKTFAETHVPSEYSNGVASRWEEIVVEPDNPKLMQTTETEEMHVDGVGKKPLDPGNKYRQCMAFIEAKQRQCGRWANDGDVYCCVHLAVRSLGKVEQAEQGTPVNTPMCEGTTTHGTRCKHRSQYGSPFCKKHRLNNSQSLMDAENSSSLSVNKRMDIEKISSSETTYCKEITLAAEMQNPVGEQTVLLVEQRTLDANKNSIGKCDHSIKDDDSGDLQLCIGSSHQNNSDSCPDNARLHTLYCEKHLPSWLKRARNGKSRIISKEVFIELLRGCSSRTQKLHLHRACELLYNFVKSVLSLRNPVPRGTQLQWILSEASKDLCVGEYLMKLVSYEKEKLKRLWGLDDDKNKPVFSTGTEQAVLMSVGQESSQDVHKTVKCKICTEQFFDDEGLGNHWMDVHKKEAQWLFRGYACAICMNSFTNKKVLETHVTERHGVQFLEQCILFQCIPCASHFVNPEQLWLHVLSVHSMDFKLSGSPQQHVLSTSQASPPKLGVENKDAVEDKSTSQGELRKFICRFCGLKFDLLPDLGRHHQAAHMDPNAINQRPPKRGIHINAYRLKSGRLSRPSFNKSLGAASFRIKNRGNLSMKKRIQSSSSVSTGQIKVQTQVKETTGFGSLEEHQCSNLAKILFSESQKTKLRPNNLEILSIARSSCCRKTLETTLADKYGVLPERFYLKAAKLCSELNIEIKWHQEGFICPKGCRPFMASNHPHLMPLPSGLVESISSQVKMSSEGWEMDECHHVIDCSHIKSIPMRKEIVLCEDVSFGRESVPVACVVDENLMGSLPNTEEQKSSGRIEEYSMPWEGFVYVTERLIHPSLGLDTESKQLGCVCPGSMCYPEKCDHVYLFDNDYENAKDIFGKPMYGRFPYDEHGQIILEEGYLVYECNSMCSCDKTCGNRVLQNGVRVKLEVFKTENKGWAVRAGEAISRGTFVCEYIGEVLTDQEAKRRSERYGYEGCSYLYSIDPHINDINGLTEGAVPCVIDATTLGNVSRFINHSCSPNLVSYLVLVESMDCQLAHIGLYASRNIDVGEELGFDYRYKFPGQGQPCHCGTPNCRGRLC</sequence>
<reference evidence="13 14" key="1">
    <citation type="submission" date="2025-04" db="UniProtKB">
        <authorList>
            <consortium name="RefSeq"/>
        </authorList>
    </citation>
    <scope>IDENTIFICATION</scope>
</reference>
<feature type="region of interest" description="Disordered" evidence="7">
    <location>
        <begin position="131"/>
        <end position="151"/>
    </location>
</feature>
<evidence type="ECO:0000256" key="3">
    <source>
        <dbReference type="ARBA" id="ARBA00022603"/>
    </source>
</evidence>
<dbReference type="GeneID" id="104587396"/>
<dbReference type="InterPro" id="IPR040689">
    <property type="entry name" value="SUVR5_Znf-C2H2_3rpt"/>
</dbReference>
<dbReference type="eggNOG" id="KOG1082">
    <property type="taxonomic scope" value="Eukaryota"/>
</dbReference>
<dbReference type="GO" id="GO:0005694">
    <property type="term" value="C:chromosome"/>
    <property type="evidence" value="ECO:0007669"/>
    <property type="project" value="UniProtKB-SubCell"/>
</dbReference>
<keyword evidence="4" id="KW-0808">Transferase</keyword>
<dbReference type="Gene3D" id="3.30.160.60">
    <property type="entry name" value="Classic Zinc Finger"/>
    <property type="match status" value="1"/>
</dbReference>
<evidence type="ECO:0000256" key="2">
    <source>
        <dbReference type="ARBA" id="ARBA00022454"/>
    </source>
</evidence>
<keyword evidence="12" id="KW-1185">Reference proteome</keyword>
<dbReference type="Pfam" id="PF18868">
    <property type="entry name" value="zf-C2H2_3rep"/>
    <property type="match status" value="1"/>
</dbReference>
<dbReference type="STRING" id="4432.A0A1U7YYT7"/>
<dbReference type="InterPro" id="IPR003616">
    <property type="entry name" value="Post-SET_dom"/>
</dbReference>
<feature type="domain" description="C2H2-type" evidence="8">
    <location>
        <begin position="972"/>
        <end position="1000"/>
    </location>
</feature>
<dbReference type="SMART" id="SM00468">
    <property type="entry name" value="PreSET"/>
    <property type="match status" value="1"/>
</dbReference>
<dbReference type="eggNOG" id="KOG1721">
    <property type="taxonomic scope" value="Eukaryota"/>
</dbReference>
<keyword evidence="6" id="KW-0862">Zinc</keyword>
<dbReference type="GO" id="GO:0140938">
    <property type="term" value="F:histone H3 methyltransferase activity"/>
    <property type="evidence" value="ECO:0000318"/>
    <property type="project" value="GO_Central"/>
</dbReference>
<feature type="domain" description="Pre-SET" evidence="10">
    <location>
        <begin position="1286"/>
        <end position="1362"/>
    </location>
</feature>
<feature type="region of interest" description="Disordered" evidence="7">
    <location>
        <begin position="382"/>
        <end position="403"/>
    </location>
</feature>
<feature type="domain" description="SET" evidence="9">
    <location>
        <begin position="1365"/>
        <end position="1497"/>
    </location>
</feature>
<evidence type="ECO:0000259" key="9">
    <source>
        <dbReference type="PROSITE" id="PS50280"/>
    </source>
</evidence>
<keyword evidence="3" id="KW-0489">Methyltransferase</keyword>
<keyword evidence="6" id="KW-0479">Metal-binding</keyword>
<evidence type="ECO:0000313" key="13">
    <source>
        <dbReference type="RefSeq" id="XP_010243299.1"/>
    </source>
</evidence>
<feature type="compositionally biased region" description="Polar residues" evidence="7">
    <location>
        <begin position="386"/>
        <end position="395"/>
    </location>
</feature>
<evidence type="ECO:0000259" key="11">
    <source>
        <dbReference type="PROSITE" id="PS50868"/>
    </source>
</evidence>
<dbReference type="RefSeq" id="XP_010243300.1">
    <property type="nucleotide sequence ID" value="XM_010244998.2"/>
</dbReference>
<dbReference type="PROSITE" id="PS50280">
    <property type="entry name" value="SET"/>
    <property type="match status" value="1"/>
</dbReference>
<dbReference type="SMART" id="SM00355">
    <property type="entry name" value="ZnF_C2H2"/>
    <property type="match status" value="4"/>
</dbReference>
<evidence type="ECO:0000259" key="8">
    <source>
        <dbReference type="PROSITE" id="PS50157"/>
    </source>
</evidence>
<evidence type="ECO:0000256" key="1">
    <source>
        <dbReference type="ARBA" id="ARBA00004286"/>
    </source>
</evidence>
<dbReference type="PANTHER" id="PTHR47325">
    <property type="entry name" value="HISTONE-LYSINE N-METHYLTRANSFERASE SUVR5"/>
    <property type="match status" value="1"/>
</dbReference>
<dbReference type="InterPro" id="IPR013087">
    <property type="entry name" value="Znf_C2H2_type"/>
</dbReference>
<dbReference type="GO" id="GO:0032259">
    <property type="term" value="P:methylation"/>
    <property type="evidence" value="ECO:0007669"/>
    <property type="project" value="UniProtKB-KW"/>
</dbReference>
<dbReference type="SMART" id="SM00317">
    <property type="entry name" value="SET"/>
    <property type="match status" value="1"/>
</dbReference>
<gene>
    <name evidence="13 14" type="primary">LOC104587396</name>
</gene>
<dbReference type="RefSeq" id="XP_010243299.1">
    <property type="nucleotide sequence ID" value="XM_010244997.2"/>
</dbReference>
<comment type="subcellular location">
    <subcellularLocation>
        <location evidence="1">Chromosome</location>
    </subcellularLocation>
</comment>
<feature type="region of interest" description="Disordered" evidence="7">
    <location>
        <begin position="52"/>
        <end position="83"/>
    </location>
</feature>
<protein>
    <submittedName>
        <fullName evidence="13 14">Histone-lysine N-methyltransferase SUVR5</fullName>
    </submittedName>
</protein>
<dbReference type="PROSITE" id="PS00028">
    <property type="entry name" value="ZINC_FINGER_C2H2_1"/>
    <property type="match status" value="4"/>
</dbReference>
<dbReference type="Proteomes" id="UP000189703">
    <property type="component" value="Unplaced"/>
</dbReference>
<feature type="region of interest" description="Disordered" evidence="7">
    <location>
        <begin position="939"/>
        <end position="959"/>
    </location>
</feature>
<feature type="domain" description="Post-SET" evidence="11">
    <location>
        <begin position="1503"/>
        <end position="1519"/>
    </location>
</feature>
<keyword evidence="2" id="KW-0158">Chromosome</keyword>
<dbReference type="Pfam" id="PF05033">
    <property type="entry name" value="Pre-SET"/>
    <property type="match status" value="1"/>
</dbReference>
<feature type="domain" description="C2H2-type" evidence="8">
    <location>
        <begin position="869"/>
        <end position="892"/>
    </location>
</feature>
<dbReference type="OMA" id="RCARADC"/>
<dbReference type="GO" id="GO:0008270">
    <property type="term" value="F:zinc ion binding"/>
    <property type="evidence" value="ECO:0007669"/>
    <property type="project" value="UniProtKB-KW"/>
</dbReference>
<evidence type="ECO:0000256" key="5">
    <source>
        <dbReference type="ARBA" id="ARBA00022691"/>
    </source>
</evidence>
<dbReference type="OrthoDB" id="308383at2759"/>
<evidence type="ECO:0000256" key="6">
    <source>
        <dbReference type="PROSITE-ProRule" id="PRU00042"/>
    </source>
</evidence>
<dbReference type="SUPFAM" id="SSF82199">
    <property type="entry name" value="SET domain"/>
    <property type="match status" value="1"/>
</dbReference>
<dbReference type="KEGG" id="nnu:104587396"/>
<evidence type="ECO:0000313" key="12">
    <source>
        <dbReference type="Proteomes" id="UP000189703"/>
    </source>
</evidence>
<dbReference type="PROSITE" id="PS50868">
    <property type="entry name" value="POST_SET"/>
    <property type="match status" value="1"/>
</dbReference>
<accession>A0A1U7YYT7</accession>
<dbReference type="InterPro" id="IPR046341">
    <property type="entry name" value="SET_dom_sf"/>
</dbReference>